<dbReference type="GO" id="GO:0006808">
    <property type="term" value="P:regulation of nitrogen utilization"/>
    <property type="evidence" value="ECO:0007669"/>
    <property type="project" value="InterPro"/>
</dbReference>
<evidence type="ECO:0000313" key="7">
    <source>
        <dbReference type="Proteomes" id="UP001221217"/>
    </source>
</evidence>
<dbReference type="GO" id="GO:0005524">
    <property type="term" value="F:ATP binding"/>
    <property type="evidence" value="ECO:0007669"/>
    <property type="project" value="TreeGrafter"/>
</dbReference>
<keyword evidence="4" id="KW-0535">Nitrogen fixation</keyword>
<comment type="caution">
    <text evidence="6">The sequence shown here is derived from an EMBL/GenBank/DDBJ whole genome shotgun (WGS) entry which is preliminary data.</text>
</comment>
<keyword evidence="2" id="KW-0805">Transcription regulation</keyword>
<evidence type="ECO:0000256" key="4">
    <source>
        <dbReference type="ARBA" id="ARBA00023231"/>
    </source>
</evidence>
<dbReference type="EMBL" id="JAQQAL010000033">
    <property type="protein sequence ID" value="MDC7227762.1"/>
    <property type="molecule type" value="Genomic_DNA"/>
</dbReference>
<proteinExistence type="inferred from homology"/>
<sequence length="108" mass="11797">MIMVRAIMRPERTQEVIDSLLEAGYPAVTKIDVAGRGRQLGIKVGEVQYDELPKEMVLMVVPEGDKDVILKTILDNAKTPPSGAMGDGKIFISPVEESYTISSGFKES</sequence>
<dbReference type="PROSITE" id="PS51343">
    <property type="entry name" value="PII_GLNB_DOM"/>
    <property type="match status" value="1"/>
</dbReference>
<evidence type="ECO:0000256" key="5">
    <source>
        <dbReference type="RuleBase" id="RU003936"/>
    </source>
</evidence>
<comment type="similarity">
    <text evidence="5">Belongs to the P(II) protein family.</text>
</comment>
<dbReference type="PRINTS" id="PR00340">
    <property type="entry name" value="PIIGLNB"/>
</dbReference>
<evidence type="ECO:0000256" key="2">
    <source>
        <dbReference type="ARBA" id="ARBA00023015"/>
    </source>
</evidence>
<dbReference type="InterPro" id="IPR011322">
    <property type="entry name" value="N-reg_PII-like_a/b"/>
</dbReference>
<dbReference type="InterPro" id="IPR015867">
    <property type="entry name" value="N-reg_PII/ATP_PRibTrfase_C"/>
</dbReference>
<dbReference type="InterPro" id="IPR002187">
    <property type="entry name" value="N-reg_PII"/>
</dbReference>
<keyword evidence="3" id="KW-0804">Transcription</keyword>
<comment type="function">
    <text evidence="1">Could be involved in the regulation of nitrogen fixation.</text>
</comment>
<dbReference type="AlphaFoldDB" id="A0AAJ1MKH4"/>
<dbReference type="GO" id="GO:0030234">
    <property type="term" value="F:enzyme regulator activity"/>
    <property type="evidence" value="ECO:0007669"/>
    <property type="project" value="InterPro"/>
</dbReference>
<evidence type="ECO:0000313" key="6">
    <source>
        <dbReference type="EMBL" id="MDC7227762.1"/>
    </source>
</evidence>
<dbReference type="PROSITE" id="PS00638">
    <property type="entry name" value="PII_GLNB_CTER"/>
    <property type="match status" value="1"/>
</dbReference>
<dbReference type="SMART" id="SM00938">
    <property type="entry name" value="P-II"/>
    <property type="match status" value="1"/>
</dbReference>
<accession>A0AAJ1MKH4</accession>
<evidence type="ECO:0000256" key="3">
    <source>
        <dbReference type="ARBA" id="ARBA00023163"/>
    </source>
</evidence>
<dbReference type="Proteomes" id="UP001221217">
    <property type="component" value="Unassembled WGS sequence"/>
</dbReference>
<dbReference type="GO" id="GO:0005829">
    <property type="term" value="C:cytosol"/>
    <property type="evidence" value="ECO:0007669"/>
    <property type="project" value="TreeGrafter"/>
</dbReference>
<dbReference type="PANTHER" id="PTHR30115:SF13">
    <property type="entry name" value="PII-LIKE PROTEIN GLNBI"/>
    <property type="match status" value="1"/>
</dbReference>
<dbReference type="PANTHER" id="PTHR30115">
    <property type="entry name" value="NITROGEN REGULATORY PROTEIN P-II"/>
    <property type="match status" value="1"/>
</dbReference>
<dbReference type="Pfam" id="PF00543">
    <property type="entry name" value="P-II"/>
    <property type="match status" value="1"/>
</dbReference>
<gene>
    <name evidence="6" type="ORF">PQJ61_13440</name>
</gene>
<organism evidence="6 7">
    <name type="scientific">Candidatus Thalassospirochaeta sargassi</name>
    <dbReference type="NCBI Taxonomy" id="3119039"/>
    <lineage>
        <taxon>Bacteria</taxon>
        <taxon>Pseudomonadati</taxon>
        <taxon>Spirochaetota</taxon>
        <taxon>Spirochaetia</taxon>
        <taxon>Spirochaetales</taxon>
        <taxon>Spirochaetaceae</taxon>
        <taxon>Candidatus Thalassospirochaeta</taxon>
    </lineage>
</organism>
<evidence type="ECO:0000256" key="1">
    <source>
        <dbReference type="ARBA" id="ARBA00002440"/>
    </source>
</evidence>
<dbReference type="SUPFAM" id="SSF54913">
    <property type="entry name" value="GlnB-like"/>
    <property type="match status" value="1"/>
</dbReference>
<dbReference type="Gene3D" id="3.30.70.120">
    <property type="match status" value="1"/>
</dbReference>
<protein>
    <submittedName>
        <fullName evidence="6">P-II family nitrogen regulator</fullName>
    </submittedName>
</protein>
<dbReference type="InterPro" id="IPR017918">
    <property type="entry name" value="N-reg_PII_CS"/>
</dbReference>
<reference evidence="6 7" key="1">
    <citation type="submission" date="2022-12" db="EMBL/GenBank/DDBJ databases">
        <title>Metagenome assembled genome from gulf of manar.</title>
        <authorList>
            <person name="Kohli P."/>
            <person name="Pk S."/>
            <person name="Venkata Ramana C."/>
            <person name="Sasikala C."/>
        </authorList>
    </citation>
    <scope>NUCLEOTIDE SEQUENCE [LARGE SCALE GENOMIC DNA]</scope>
    <source>
        <strain evidence="6">JB008</strain>
    </source>
</reference>
<name>A0AAJ1MKH4_9SPIO</name>